<evidence type="ECO:0008006" key="4">
    <source>
        <dbReference type="Google" id="ProtNLM"/>
    </source>
</evidence>
<reference evidence="2" key="1">
    <citation type="submission" date="2021-02" db="EMBL/GenBank/DDBJ databases">
        <authorList>
            <person name="Dougan E. K."/>
            <person name="Rhodes N."/>
            <person name="Thang M."/>
            <person name="Chan C."/>
        </authorList>
    </citation>
    <scope>NUCLEOTIDE SEQUENCE</scope>
</reference>
<dbReference type="InterPro" id="IPR006059">
    <property type="entry name" value="SBP"/>
</dbReference>
<dbReference type="InterPro" id="IPR006311">
    <property type="entry name" value="TAT_signal"/>
</dbReference>
<evidence type="ECO:0000313" key="2">
    <source>
        <dbReference type="EMBL" id="CAE7267690.1"/>
    </source>
</evidence>
<dbReference type="Proteomes" id="UP000601435">
    <property type="component" value="Unassembled WGS sequence"/>
</dbReference>
<comment type="caution">
    <text evidence="2">The sequence shown here is derived from an EMBL/GenBank/DDBJ whole genome shotgun (WGS) entry which is preliminary data.</text>
</comment>
<dbReference type="SUPFAM" id="SSF53850">
    <property type="entry name" value="Periplasmic binding protein-like II"/>
    <property type="match status" value="1"/>
</dbReference>
<sequence>MPRRAITRRQLLKTGAAATLSAACFPAIVTAKNRAVRRLRVLGTHVTLQEQIRIAAERDLGIDVEFSPSGSAAVLQQASTRPESFDVYEQWSNSINVLWRSGAIQPISVGRITRWDQVNALSKTGRLTPDARTGAGDAPNKLLYVQPDGALGPRAGSTVSFLPYVHNVDSFGYDTRVIPPGIAYAEESWGWLFDERHAGRVAIVNEPTIGLFDLALAAQATGKMSFADIGNMTVDEIDTLFDILIDLRRRGHFYGVWSSVPESVEFMRSGQAVIESMFSPGAASLRSMGFPVRYAAPREGYRAWHGVMCLSAATSGDTLDAAYDYMNWWLSGKPGAIMSRQGYYISVPEAARAHMTEDEWAYWYEGRPARSDLRGTDGGVVARAGETRNGGSYEDRFANIAVWNTVMENYEHTLIRWGEFLTTQPVIAKAGR</sequence>
<name>A0A812MNG8_9DINO</name>
<evidence type="ECO:0000313" key="3">
    <source>
        <dbReference type="Proteomes" id="UP000601435"/>
    </source>
</evidence>
<dbReference type="EMBL" id="CAJNJA010011186">
    <property type="protein sequence ID" value="CAE7267690.1"/>
    <property type="molecule type" value="Genomic_DNA"/>
</dbReference>
<keyword evidence="3" id="KW-1185">Reference proteome</keyword>
<evidence type="ECO:0000256" key="1">
    <source>
        <dbReference type="ARBA" id="ARBA00022729"/>
    </source>
</evidence>
<dbReference type="PROSITE" id="PS51257">
    <property type="entry name" value="PROKAR_LIPOPROTEIN"/>
    <property type="match status" value="1"/>
</dbReference>
<dbReference type="Gene3D" id="3.40.190.10">
    <property type="entry name" value="Periplasmic binding protein-like II"/>
    <property type="match status" value="2"/>
</dbReference>
<dbReference type="PANTHER" id="PTHR30222:SF17">
    <property type="entry name" value="SPERMIDINE_PUTRESCINE-BINDING PERIPLASMIC PROTEIN"/>
    <property type="match status" value="1"/>
</dbReference>
<dbReference type="PANTHER" id="PTHR30222">
    <property type="entry name" value="SPERMIDINE/PUTRESCINE-BINDING PERIPLASMIC PROTEIN"/>
    <property type="match status" value="1"/>
</dbReference>
<protein>
    <recommendedName>
        <fullName evidence="4">Signal peptide prediction</fullName>
    </recommendedName>
</protein>
<organism evidence="2 3">
    <name type="scientific">Symbiodinium necroappetens</name>
    <dbReference type="NCBI Taxonomy" id="1628268"/>
    <lineage>
        <taxon>Eukaryota</taxon>
        <taxon>Sar</taxon>
        <taxon>Alveolata</taxon>
        <taxon>Dinophyceae</taxon>
        <taxon>Suessiales</taxon>
        <taxon>Symbiodiniaceae</taxon>
        <taxon>Symbiodinium</taxon>
    </lineage>
</organism>
<accession>A0A812MNG8</accession>
<dbReference type="AlphaFoldDB" id="A0A812MNG8"/>
<gene>
    <name evidence="2" type="ORF">SNEC2469_LOCUS6342</name>
</gene>
<keyword evidence="1" id="KW-0732">Signal</keyword>
<proteinExistence type="predicted"/>
<dbReference type="Pfam" id="PF13416">
    <property type="entry name" value="SBP_bac_8"/>
    <property type="match status" value="1"/>
</dbReference>
<dbReference type="PROSITE" id="PS51318">
    <property type="entry name" value="TAT"/>
    <property type="match status" value="1"/>
</dbReference>